<dbReference type="EMBL" id="AP018042">
    <property type="protein sequence ID" value="BAX81980.1"/>
    <property type="molecule type" value="Genomic_DNA"/>
</dbReference>
<proteinExistence type="predicted"/>
<dbReference type="OrthoDB" id="1123044at2"/>
<reference evidence="3" key="2">
    <citation type="journal article" date="2020" name="Antonie Van Leeuwenhoek">
        <title>Labilibaculum antarcticum sp. nov., a novel facultative anaerobic, psychrotorelant bacterium isolated from marine sediment of Antarctica.</title>
        <authorList>
            <person name="Watanabe M."/>
            <person name="Kojima H."/>
            <person name="Fukui M."/>
        </authorList>
    </citation>
    <scope>NUCLEOTIDE SEQUENCE [LARGE SCALE GENOMIC DNA]</scope>
    <source>
        <strain evidence="3">SPP2</strain>
    </source>
</reference>
<dbReference type="AlphaFoldDB" id="A0A1Y1CNW5"/>
<name>A0A1Y1CNW5_9BACT</name>
<reference evidence="2 3" key="1">
    <citation type="journal article" date="2018" name="Mar. Genomics">
        <title>Complete genome sequence of Marinifilaceae bacterium strain SPP2, isolated from the Antarctic marine sediment.</title>
        <authorList>
            <person name="Watanabe M."/>
            <person name="Kojima H."/>
            <person name="Fukui M."/>
        </authorList>
    </citation>
    <scope>NUCLEOTIDE SEQUENCE [LARGE SCALE GENOMIC DNA]</scope>
    <source>
        <strain evidence="2 3">SPP2</strain>
    </source>
</reference>
<accession>A0A1Y1CNW5</accession>
<organism evidence="2 3">
    <name type="scientific">Labilibaculum antarcticum</name>
    <dbReference type="NCBI Taxonomy" id="1717717"/>
    <lineage>
        <taxon>Bacteria</taxon>
        <taxon>Pseudomonadati</taxon>
        <taxon>Bacteroidota</taxon>
        <taxon>Bacteroidia</taxon>
        <taxon>Marinilabiliales</taxon>
        <taxon>Marinifilaceae</taxon>
        <taxon>Labilibaculum</taxon>
    </lineage>
</organism>
<sequence length="240" mass="28184">MIQATTHIDSLHTQVNVIDTTITHVHVYDTIVTHVYSTVPPDLIAVYDKVIASQDSRFIWILSLLGVFVTLLVVVFAWFNIDVAKKLFRKEFEDIIKEEKPKIKEETIKELDKELNLIKAESARLFALSSNDNDLNLANKIFWWFKALEYYSKSDNTRLQKICINSLIEDLEKAVEKKEIFLRYFNLAEYSFEHHEKQCDHIHDTVSEKKTILNYLKQLEEYSKQEDAKIVDAIEVEETR</sequence>
<keyword evidence="1" id="KW-0472">Membrane</keyword>
<dbReference type="Proteomes" id="UP000218267">
    <property type="component" value="Chromosome"/>
</dbReference>
<protein>
    <submittedName>
        <fullName evidence="2">Uncharacterized protein</fullName>
    </submittedName>
</protein>
<evidence type="ECO:0000256" key="1">
    <source>
        <dbReference type="SAM" id="Phobius"/>
    </source>
</evidence>
<evidence type="ECO:0000313" key="2">
    <source>
        <dbReference type="EMBL" id="BAX81980.1"/>
    </source>
</evidence>
<feature type="transmembrane region" description="Helical" evidence="1">
    <location>
        <begin position="58"/>
        <end position="81"/>
    </location>
</feature>
<keyword evidence="3" id="KW-1185">Reference proteome</keyword>
<dbReference type="KEGG" id="mbas:ALGA_3688"/>
<keyword evidence="1" id="KW-0812">Transmembrane</keyword>
<dbReference type="RefSeq" id="WP_096431891.1">
    <property type="nucleotide sequence ID" value="NZ_AP018042.1"/>
</dbReference>
<evidence type="ECO:0000313" key="3">
    <source>
        <dbReference type="Proteomes" id="UP000218267"/>
    </source>
</evidence>
<gene>
    <name evidence="2" type="ORF">ALGA_3688</name>
</gene>
<keyword evidence="1" id="KW-1133">Transmembrane helix</keyword>